<gene>
    <name evidence="1" type="ORF">EFY87_03735</name>
</gene>
<dbReference type="AlphaFoldDB" id="A0A3M9MGX5"/>
<reference evidence="1 2" key="1">
    <citation type="submission" date="2018-11" db="EMBL/GenBank/DDBJ databases">
        <title>Draft genome of Simplicispira Flexivirga sp. BO-16.</title>
        <authorList>
            <person name="Im W.T."/>
        </authorList>
    </citation>
    <scope>NUCLEOTIDE SEQUENCE [LARGE SCALE GENOMIC DNA]</scope>
    <source>
        <strain evidence="1 2">BO-16</strain>
    </source>
</reference>
<comment type="caution">
    <text evidence="1">The sequence shown here is derived from an EMBL/GenBank/DDBJ whole genome shotgun (WGS) entry which is preliminary data.</text>
</comment>
<accession>A0A3M9MGX5</accession>
<protein>
    <submittedName>
        <fullName evidence="1">Uncharacterized protein</fullName>
    </submittedName>
</protein>
<dbReference type="Proteomes" id="UP000271678">
    <property type="component" value="Unassembled WGS sequence"/>
</dbReference>
<evidence type="ECO:0000313" key="1">
    <source>
        <dbReference type="EMBL" id="RNI24812.1"/>
    </source>
</evidence>
<evidence type="ECO:0000313" key="2">
    <source>
        <dbReference type="Proteomes" id="UP000271678"/>
    </source>
</evidence>
<name>A0A3M9MGX5_9MICO</name>
<proteinExistence type="predicted"/>
<keyword evidence="2" id="KW-1185">Reference proteome</keyword>
<sequence>MATGQRVAVLPGLPTMPPDRCSAVPLAEPLRVHGVTICSIAPMAVENALRICDGDHAHAWSHNVRRVTTTVSGSERAPDATACVVVQLAAEIVRDFASRDDFADRVHQVDVDRAPGRTRALELDLDVACAERDAWQQHVDRLDGLLEQQRCVVAGRDAARPAPWPELHDPQRSLDRHVRAGGRDSEYYLRRSGTADHSFLSGEPR</sequence>
<dbReference type="EMBL" id="RJJQ01000002">
    <property type="protein sequence ID" value="RNI24812.1"/>
    <property type="molecule type" value="Genomic_DNA"/>
</dbReference>
<organism evidence="1 2">
    <name type="scientific">Flexivirga caeni</name>
    <dbReference type="NCBI Taxonomy" id="2294115"/>
    <lineage>
        <taxon>Bacteria</taxon>
        <taxon>Bacillati</taxon>
        <taxon>Actinomycetota</taxon>
        <taxon>Actinomycetes</taxon>
        <taxon>Micrococcales</taxon>
        <taxon>Dermacoccaceae</taxon>
        <taxon>Flexivirga</taxon>
    </lineage>
</organism>